<keyword evidence="2" id="KW-0732">Signal</keyword>
<evidence type="ECO:0000256" key="2">
    <source>
        <dbReference type="SAM" id="SignalP"/>
    </source>
</evidence>
<feature type="region of interest" description="Disordered" evidence="1">
    <location>
        <begin position="44"/>
        <end position="65"/>
    </location>
</feature>
<comment type="caution">
    <text evidence="3">The sequence shown here is derived from an EMBL/GenBank/DDBJ whole genome shotgun (WGS) entry which is preliminary data.</text>
</comment>
<evidence type="ECO:0000313" key="3">
    <source>
        <dbReference type="EMBL" id="OCX76420.1"/>
    </source>
</evidence>
<dbReference type="RefSeq" id="WP_024893067.1">
    <property type="nucleotide sequence ID" value="NZ_DAIAWO010000075.1"/>
</dbReference>
<dbReference type="GeneID" id="60697737"/>
<protein>
    <recommendedName>
        <fullName evidence="5">Phosphate starvation-inducible protein PsiF</fullName>
    </recommendedName>
</protein>
<evidence type="ECO:0008006" key="5">
    <source>
        <dbReference type="Google" id="ProtNLM"/>
    </source>
</evidence>
<evidence type="ECO:0000313" key="4">
    <source>
        <dbReference type="Proteomes" id="UP000094893"/>
    </source>
</evidence>
<sequence>MKKTYVSVALGSAFALSMAALPATAIAATTGTATLQPVAMMGSSAKNEGNCSQMMGKGQQEGNCSKYMNKMAPKTANNAKAKEANCVSKSAIKAHDGKCGKKTMEKMHMPITHS</sequence>
<accession>A0A1C2I285</accession>
<dbReference type="eggNOG" id="ENOG503018Q">
    <property type="taxonomic scope" value="Bacteria"/>
</dbReference>
<dbReference type="STRING" id="930.GCA_002079865_03845"/>
<organism evidence="3 4">
    <name type="scientific">Acidithiobacillus thiooxidans</name>
    <name type="common">Thiobacillus thiooxidans</name>
    <dbReference type="NCBI Taxonomy" id="930"/>
    <lineage>
        <taxon>Bacteria</taxon>
        <taxon>Pseudomonadati</taxon>
        <taxon>Pseudomonadota</taxon>
        <taxon>Acidithiobacillia</taxon>
        <taxon>Acidithiobacillales</taxon>
        <taxon>Acidithiobacillaceae</taxon>
        <taxon>Acidithiobacillus</taxon>
    </lineage>
</organism>
<feature type="signal peptide" evidence="2">
    <location>
        <begin position="1"/>
        <end position="27"/>
    </location>
</feature>
<gene>
    <name evidence="3" type="ORF">A6P07_02390</name>
</gene>
<feature type="chain" id="PRO_5009837997" description="Phosphate starvation-inducible protein PsiF" evidence="2">
    <location>
        <begin position="28"/>
        <end position="114"/>
    </location>
</feature>
<dbReference type="EMBL" id="LWSA01000026">
    <property type="protein sequence ID" value="OCX76420.1"/>
    <property type="molecule type" value="Genomic_DNA"/>
</dbReference>
<reference evidence="3 4" key="1">
    <citation type="journal article" date="2016" name="Int. J. Mol. Sci.">
        <title>Comparative genomics of the extreme acidophile Acidithiobacillus thiooxidans reveals intraspecific divergence and niche adaptation.</title>
        <authorList>
            <person name="Zhang X."/>
            <person name="Feng X."/>
            <person name="Tao J."/>
            <person name="Ma L."/>
            <person name="Xiao Y."/>
            <person name="Liang Y."/>
            <person name="Liu X."/>
            <person name="Yin H."/>
        </authorList>
    </citation>
    <scope>NUCLEOTIDE SEQUENCE [LARGE SCALE GENOMIC DNA]</scope>
    <source>
        <strain evidence="3 4">A02</strain>
    </source>
</reference>
<dbReference type="Proteomes" id="UP000094893">
    <property type="component" value="Unassembled WGS sequence"/>
</dbReference>
<evidence type="ECO:0000256" key="1">
    <source>
        <dbReference type="SAM" id="MobiDB-lite"/>
    </source>
</evidence>
<feature type="compositionally biased region" description="Polar residues" evidence="1">
    <location>
        <begin position="44"/>
        <end position="53"/>
    </location>
</feature>
<name>A0A1C2I285_ACITH</name>
<dbReference type="AlphaFoldDB" id="A0A1C2I285"/>
<proteinExistence type="predicted"/>